<reference evidence="1 2" key="1">
    <citation type="submission" date="2017-07" db="EMBL/GenBank/DDBJ databases">
        <authorList>
            <person name="Talla V."/>
            <person name="Backstrom N."/>
        </authorList>
    </citation>
    <scope>NUCLEOTIDE SEQUENCE [LARGE SCALE GENOMIC DNA]</scope>
</reference>
<proteinExistence type="predicted"/>
<evidence type="ECO:0000313" key="2">
    <source>
        <dbReference type="Proteomes" id="UP000324832"/>
    </source>
</evidence>
<evidence type="ECO:0000313" key="1">
    <source>
        <dbReference type="EMBL" id="VVD01993.1"/>
    </source>
</evidence>
<organism evidence="1 2">
    <name type="scientific">Leptidea sinapis</name>
    <dbReference type="NCBI Taxonomy" id="189913"/>
    <lineage>
        <taxon>Eukaryota</taxon>
        <taxon>Metazoa</taxon>
        <taxon>Ecdysozoa</taxon>
        <taxon>Arthropoda</taxon>
        <taxon>Hexapoda</taxon>
        <taxon>Insecta</taxon>
        <taxon>Pterygota</taxon>
        <taxon>Neoptera</taxon>
        <taxon>Endopterygota</taxon>
        <taxon>Lepidoptera</taxon>
        <taxon>Glossata</taxon>
        <taxon>Ditrysia</taxon>
        <taxon>Papilionoidea</taxon>
        <taxon>Pieridae</taxon>
        <taxon>Dismorphiinae</taxon>
        <taxon>Leptidea</taxon>
    </lineage>
</organism>
<gene>
    <name evidence="1" type="ORF">LSINAPIS_LOCUS12299</name>
</gene>
<accession>A0A5E4QWF4</accession>
<keyword evidence="2" id="KW-1185">Reference proteome</keyword>
<feature type="non-terminal residue" evidence="1">
    <location>
        <position position="1"/>
    </location>
</feature>
<dbReference type="Proteomes" id="UP000324832">
    <property type="component" value="Unassembled WGS sequence"/>
</dbReference>
<sequence>LSSARRRNLIRKQEISRRKSAILSKTDRPRSAAILRKDLINDLANWGSAVVCNCLRVINFNNSDCYLIAKSCGELLLCKRTFGVVKVETFDVTRTCHRQRQRDVKVTAGVGSPVW</sequence>
<name>A0A5E4QWF4_9NEOP</name>
<dbReference type="EMBL" id="FZQP02005667">
    <property type="protein sequence ID" value="VVD01993.1"/>
    <property type="molecule type" value="Genomic_DNA"/>
</dbReference>
<protein>
    <submittedName>
        <fullName evidence="1">Uncharacterized protein</fullName>
    </submittedName>
</protein>
<dbReference type="AlphaFoldDB" id="A0A5E4QWF4"/>